<proteinExistence type="predicted"/>
<comment type="caution">
    <text evidence="3">The sequence shown here is derived from an EMBL/GenBank/DDBJ whole genome shotgun (WGS) entry which is preliminary data.</text>
</comment>
<keyword evidence="4" id="KW-1185">Reference proteome</keyword>
<dbReference type="EMBL" id="ANBP01000025">
    <property type="protein sequence ID" value="KAB7754305.1"/>
    <property type="molecule type" value="Genomic_DNA"/>
</dbReference>
<name>A0A5N5UXH1_MYCPH</name>
<dbReference type="GeneID" id="74305198"/>
<protein>
    <recommendedName>
        <fullName evidence="5">PASTA domain-containing protein</fullName>
    </recommendedName>
</protein>
<sequence length="127" mass="12893">MTRYRLLTVAVLTAAAVVASAGVAAADGYTGETYGDAVAQLSEAGETAIISSRTGDALPEDECVVTHAQKASWLKGDDFSHVTDTVLLDLNCNAPVATAKTPGNSAASPQGRAALKASKQASKQASQ</sequence>
<accession>A0A5N5UXH1</accession>
<evidence type="ECO:0008006" key="5">
    <source>
        <dbReference type="Google" id="ProtNLM"/>
    </source>
</evidence>
<reference evidence="3 4" key="1">
    <citation type="submission" date="2012-10" db="EMBL/GenBank/DDBJ databases">
        <title>The draft sequence of the Mycobacterium pheli genome.</title>
        <authorList>
            <person name="Pettersson B.M.F."/>
            <person name="Das S."/>
            <person name="Dasgupta S."/>
            <person name="Bhattacharya A."/>
            <person name="Kirsebom L.A."/>
        </authorList>
    </citation>
    <scope>NUCLEOTIDE SEQUENCE [LARGE SCALE GENOMIC DNA]</scope>
    <source>
        <strain evidence="3 4">CCUG 21000</strain>
    </source>
</reference>
<evidence type="ECO:0000313" key="3">
    <source>
        <dbReference type="EMBL" id="KAB7754305.1"/>
    </source>
</evidence>
<evidence type="ECO:0000313" key="4">
    <source>
        <dbReference type="Proteomes" id="UP000325690"/>
    </source>
</evidence>
<dbReference type="Proteomes" id="UP000325690">
    <property type="component" value="Unassembled WGS sequence"/>
</dbReference>
<feature type="signal peptide" evidence="2">
    <location>
        <begin position="1"/>
        <end position="21"/>
    </location>
</feature>
<feature type="region of interest" description="Disordered" evidence="1">
    <location>
        <begin position="100"/>
        <end position="127"/>
    </location>
</feature>
<dbReference type="RefSeq" id="WP_003889803.1">
    <property type="nucleotide sequence ID" value="NZ_ANBO01000020.1"/>
</dbReference>
<evidence type="ECO:0000256" key="1">
    <source>
        <dbReference type="SAM" id="MobiDB-lite"/>
    </source>
</evidence>
<feature type="chain" id="PRO_5038558388" description="PASTA domain-containing protein" evidence="2">
    <location>
        <begin position="22"/>
        <end position="127"/>
    </location>
</feature>
<dbReference type="AlphaFoldDB" id="A0A5N5UXH1"/>
<feature type="compositionally biased region" description="Low complexity" evidence="1">
    <location>
        <begin position="116"/>
        <end position="127"/>
    </location>
</feature>
<gene>
    <name evidence="3" type="ORF">MPHL21000_17145</name>
</gene>
<organism evidence="3 4">
    <name type="scientific">Mycolicibacterium phlei DSM 43239 = CCUG 21000</name>
    <dbReference type="NCBI Taxonomy" id="1226750"/>
    <lineage>
        <taxon>Bacteria</taxon>
        <taxon>Bacillati</taxon>
        <taxon>Actinomycetota</taxon>
        <taxon>Actinomycetes</taxon>
        <taxon>Mycobacteriales</taxon>
        <taxon>Mycobacteriaceae</taxon>
        <taxon>Mycolicibacterium</taxon>
    </lineage>
</organism>
<keyword evidence="2" id="KW-0732">Signal</keyword>
<evidence type="ECO:0000256" key="2">
    <source>
        <dbReference type="SAM" id="SignalP"/>
    </source>
</evidence>